<dbReference type="SUPFAM" id="SSF49452">
    <property type="entry name" value="Starch-binding domain-like"/>
    <property type="match status" value="1"/>
</dbReference>
<evidence type="ECO:0000259" key="2">
    <source>
        <dbReference type="Pfam" id="PF14326"/>
    </source>
</evidence>
<dbReference type="Pfam" id="PF14326">
    <property type="entry name" value="DUF4384"/>
    <property type="match status" value="1"/>
</dbReference>
<dbReference type="InterPro" id="IPR013784">
    <property type="entry name" value="Carb-bd-like_fold"/>
</dbReference>
<dbReference type="InterPro" id="IPR025493">
    <property type="entry name" value="DUF4384"/>
</dbReference>
<feature type="domain" description="PEGA" evidence="1">
    <location>
        <begin position="354"/>
        <end position="426"/>
    </location>
</feature>
<dbReference type="InterPro" id="IPR013229">
    <property type="entry name" value="PEGA"/>
</dbReference>
<dbReference type="EMBL" id="LGGX01000031">
    <property type="protein sequence ID" value="KUK86038.1"/>
    <property type="molecule type" value="Genomic_DNA"/>
</dbReference>
<dbReference type="PANTHER" id="PTHR36194:SF1">
    <property type="entry name" value="S-LAYER-LIKE PROTEIN"/>
    <property type="match status" value="1"/>
</dbReference>
<name>A0A101I0M3_UNCT6</name>
<feature type="domain" description="PEGA" evidence="1">
    <location>
        <begin position="278"/>
        <end position="349"/>
    </location>
</feature>
<reference evidence="4" key="1">
    <citation type="journal article" date="2015" name="MBio">
        <title>Genome-Resolved Metagenomic Analysis Reveals Roles for Candidate Phyla and Other Microbial Community Members in Biogeochemical Transformations in Oil Reservoirs.</title>
        <authorList>
            <person name="Hu P."/>
            <person name="Tom L."/>
            <person name="Singh A."/>
            <person name="Thomas B.C."/>
            <person name="Baker B.J."/>
            <person name="Piceno Y.M."/>
            <person name="Andersen G.L."/>
            <person name="Banfield J.F."/>
        </authorList>
    </citation>
    <scope>NUCLEOTIDE SEQUENCE [LARGE SCALE GENOMIC DNA]</scope>
</reference>
<organism evidence="3 4">
    <name type="scientific">candidate division TA06 bacterium 34_109</name>
    <dbReference type="NCBI Taxonomy" id="1635277"/>
    <lineage>
        <taxon>Bacteria</taxon>
        <taxon>Bacteria division TA06</taxon>
    </lineage>
</organism>
<dbReference type="AlphaFoldDB" id="A0A101I0M3"/>
<protein>
    <submittedName>
        <fullName evidence="3">PEGA domain protein</fullName>
    </submittedName>
</protein>
<proteinExistence type="predicted"/>
<evidence type="ECO:0000259" key="1">
    <source>
        <dbReference type="Pfam" id="PF08308"/>
    </source>
</evidence>
<feature type="domain" description="PEGA" evidence="1">
    <location>
        <begin position="436"/>
        <end position="507"/>
    </location>
</feature>
<sequence length="510" mass="58068">MKKSVKMSRKKFIISSTSFLNCCLFMLVLLIAISLVLTVSGQEETKKSIQIINPRPNFSLSIKLDKGVGATYAPGEMVRISFNASKDTYVTLFRYDVLGNVQLLFPNQNQKNPLVEANRNYYVDFMIERGTLSGFEYIQGFATTEPVLLTREMERRLGEEFLPRLSEEVYSFIQNIRGILTGLPAQKWVSSEIIHYQILERRPGTGQLWVNSHPDGASVYLNGRYVGQTPLELAQINAGEYLVQVELTGYESWQREVQINNSRTTFLSADLKSTGQYGTIVIQCDVDLARIYLDGQFKRLTHKNRDIVLDDIPAGFHDLSIILSGYHDWSQRIEVKPNQKVQLTIYLDKIIRTGSLEITGNVDNALIYLDEDYYGETSSSGRTTISNILEGSYQLRIVKEGYDDYVTTVRIYPDRISKIEVTMQQEYQEYQEYPEGAIAVHCNEDGARIFLNGFYLTTSSADQAQIMEVSGEGVYEITVIKEGYHTWQEEVRVNSGEISSVFVDLVKIEK</sequence>
<comment type="caution">
    <text evidence="3">The sequence shown here is derived from an EMBL/GenBank/DDBJ whole genome shotgun (WGS) entry which is preliminary data.</text>
</comment>
<accession>A0A101I0M3</accession>
<dbReference type="PANTHER" id="PTHR36194">
    <property type="entry name" value="S-LAYER-LIKE PROTEIN"/>
    <property type="match status" value="1"/>
</dbReference>
<dbReference type="Proteomes" id="UP000053467">
    <property type="component" value="Unassembled WGS sequence"/>
</dbReference>
<feature type="domain" description="DUF4384" evidence="2">
    <location>
        <begin position="71"/>
        <end position="145"/>
    </location>
</feature>
<dbReference type="GO" id="GO:0030246">
    <property type="term" value="F:carbohydrate binding"/>
    <property type="evidence" value="ECO:0007669"/>
    <property type="project" value="InterPro"/>
</dbReference>
<feature type="domain" description="PEGA" evidence="1">
    <location>
        <begin position="206"/>
        <end position="272"/>
    </location>
</feature>
<gene>
    <name evidence="3" type="ORF">XE03_1740</name>
</gene>
<dbReference type="Pfam" id="PF08308">
    <property type="entry name" value="PEGA"/>
    <property type="match status" value="4"/>
</dbReference>
<evidence type="ECO:0000313" key="3">
    <source>
        <dbReference type="EMBL" id="KUK86038.1"/>
    </source>
</evidence>
<evidence type="ECO:0000313" key="4">
    <source>
        <dbReference type="Proteomes" id="UP000053467"/>
    </source>
</evidence>